<reference evidence="2 3" key="1">
    <citation type="submission" date="2015-06" db="EMBL/GenBank/DDBJ databases">
        <title>Genome sequence of Pseudoalteromonas peptidolytica.</title>
        <authorList>
            <person name="Xie B.-B."/>
            <person name="Rong J.-C."/>
            <person name="Qin Q.-L."/>
            <person name="Zhang Y.-Z."/>
        </authorList>
    </citation>
    <scope>NUCLEOTIDE SEQUENCE [LARGE SCALE GENOMIC DNA]</scope>
    <source>
        <strain evidence="2 3">F12-50-A1</strain>
    </source>
</reference>
<dbReference type="GO" id="GO:0015097">
    <property type="term" value="F:mercury ion transmembrane transporter activity"/>
    <property type="evidence" value="ECO:0007669"/>
    <property type="project" value="InterPro"/>
</dbReference>
<evidence type="ECO:0000313" key="3">
    <source>
        <dbReference type="Proteomes" id="UP000660708"/>
    </source>
</evidence>
<comment type="caution">
    <text evidence="2">The sequence shown here is derived from an EMBL/GenBank/DDBJ whole genome shotgun (WGS) entry which is preliminary data.</text>
</comment>
<dbReference type="Proteomes" id="UP000660708">
    <property type="component" value="Unassembled WGS sequence"/>
</dbReference>
<feature type="transmembrane region" description="Helical" evidence="1">
    <location>
        <begin position="98"/>
        <end position="117"/>
    </location>
</feature>
<gene>
    <name evidence="2" type="ORF">PPEP_a2210</name>
</gene>
<feature type="transmembrane region" description="Helical" evidence="1">
    <location>
        <begin position="12"/>
        <end position="42"/>
    </location>
</feature>
<protein>
    <recommendedName>
        <fullName evidence="4">MerC mercury resistance protein</fullName>
    </recommendedName>
</protein>
<organism evidence="2 3">
    <name type="scientific">Pseudoalteromonas peptidolytica F12-50-A1</name>
    <dbReference type="NCBI Taxonomy" id="1315280"/>
    <lineage>
        <taxon>Bacteria</taxon>
        <taxon>Pseudomonadati</taxon>
        <taxon>Pseudomonadota</taxon>
        <taxon>Gammaproteobacteria</taxon>
        <taxon>Alteromonadales</taxon>
        <taxon>Pseudoalteromonadaceae</taxon>
        <taxon>Pseudoalteromonas</taxon>
    </lineage>
</organism>
<keyword evidence="1" id="KW-0472">Membrane</keyword>
<evidence type="ECO:0008006" key="4">
    <source>
        <dbReference type="Google" id="ProtNLM"/>
    </source>
</evidence>
<sequence>MKRQILGDKIAIGLSILCIFHCLIFPLLLIALPVMASVAVLFDESFHQWLLLAIVPISLPILTLGCMRHKSTKVFLVGVLGIALLLTPWLIGEDRVNEALEVFLTVIGSLALVYSHFKNYSLRQFID</sequence>
<dbReference type="InterPro" id="IPR004891">
    <property type="entry name" value="Mercury-R_MerC"/>
</dbReference>
<proteinExistence type="predicted"/>
<keyword evidence="3" id="KW-1185">Reference proteome</keyword>
<accession>A0A8I0MXA5</accession>
<dbReference type="AlphaFoldDB" id="A0A8I0MXA5"/>
<feature type="transmembrane region" description="Helical" evidence="1">
    <location>
        <begin position="74"/>
        <end position="92"/>
    </location>
</feature>
<evidence type="ECO:0000256" key="1">
    <source>
        <dbReference type="SAM" id="Phobius"/>
    </source>
</evidence>
<dbReference type="RefSeq" id="WP_147391312.1">
    <property type="nucleotide sequence ID" value="NZ_AQHF01000026.1"/>
</dbReference>
<feature type="transmembrane region" description="Helical" evidence="1">
    <location>
        <begin position="48"/>
        <end position="67"/>
    </location>
</feature>
<dbReference type="GO" id="GO:0016020">
    <property type="term" value="C:membrane"/>
    <property type="evidence" value="ECO:0007669"/>
    <property type="project" value="InterPro"/>
</dbReference>
<keyword evidence="1" id="KW-0812">Transmembrane</keyword>
<dbReference type="EMBL" id="AQHF01000026">
    <property type="protein sequence ID" value="MBE0347692.1"/>
    <property type="molecule type" value="Genomic_DNA"/>
</dbReference>
<name>A0A8I0MXA5_9GAMM</name>
<dbReference type="Pfam" id="PF03203">
    <property type="entry name" value="MerC"/>
    <property type="match status" value="1"/>
</dbReference>
<keyword evidence="1" id="KW-1133">Transmembrane helix</keyword>
<evidence type="ECO:0000313" key="2">
    <source>
        <dbReference type="EMBL" id="MBE0347692.1"/>
    </source>
</evidence>